<keyword evidence="9" id="KW-1185">Reference proteome</keyword>
<evidence type="ECO:0000256" key="2">
    <source>
        <dbReference type="ARBA" id="ARBA00005478"/>
    </source>
</evidence>
<keyword evidence="3 7" id="KW-0812">Transmembrane</keyword>
<dbReference type="EMBL" id="CP119934">
    <property type="protein sequence ID" value="WFD01898.1"/>
    <property type="molecule type" value="Genomic_DNA"/>
</dbReference>
<keyword evidence="5 7" id="KW-1133">Transmembrane helix</keyword>
<accession>A0AAF0DWL5</accession>
<evidence type="ECO:0000256" key="5">
    <source>
        <dbReference type="ARBA" id="ARBA00022989"/>
    </source>
</evidence>
<dbReference type="PANTHER" id="PTHR15039:SF11">
    <property type="entry name" value="DOLICHOL PHOSPHATE-MANNOSE BIOSYNTHESIS REGULATORY PROTEIN"/>
    <property type="match status" value="1"/>
</dbReference>
<comment type="subcellular location">
    <subcellularLocation>
        <location evidence="1 7">Endoplasmic reticulum membrane</location>
        <topology evidence="1 7">Multi-pass membrane protein</topology>
    </subcellularLocation>
</comment>
<dbReference type="GO" id="GO:0005789">
    <property type="term" value="C:endoplasmic reticulum membrane"/>
    <property type="evidence" value="ECO:0007669"/>
    <property type="project" value="UniProtKB-SubCell"/>
</dbReference>
<keyword evidence="4 7" id="KW-0256">Endoplasmic reticulum</keyword>
<keyword evidence="6 7" id="KW-0472">Membrane</keyword>
<comment type="function">
    <text evidence="7">Regulatory subunit of the dolichol-phosphate mannose (DPM) synthase complex; essential for the ER localization.</text>
</comment>
<dbReference type="GO" id="GO:0033185">
    <property type="term" value="C:dolichol-phosphate-mannose synthase complex"/>
    <property type="evidence" value="ECO:0007669"/>
    <property type="project" value="TreeGrafter"/>
</dbReference>
<dbReference type="GO" id="GO:0006506">
    <property type="term" value="P:GPI anchor biosynthetic process"/>
    <property type="evidence" value="ECO:0007669"/>
    <property type="project" value="TreeGrafter"/>
</dbReference>
<dbReference type="Pfam" id="PF07297">
    <property type="entry name" value="DPM2"/>
    <property type="match status" value="1"/>
</dbReference>
<evidence type="ECO:0000256" key="3">
    <source>
        <dbReference type="ARBA" id="ARBA00022692"/>
    </source>
</evidence>
<evidence type="ECO:0000256" key="4">
    <source>
        <dbReference type="ARBA" id="ARBA00022824"/>
    </source>
</evidence>
<reference evidence="8" key="1">
    <citation type="submission" date="2023-03" db="EMBL/GenBank/DDBJ databases">
        <title>Mating type loci evolution in Malassezia.</title>
        <authorList>
            <person name="Coelho M.A."/>
        </authorList>
    </citation>
    <scope>NUCLEOTIDE SEQUENCE</scope>
    <source>
        <strain evidence="8">CBS 7876</strain>
    </source>
</reference>
<feature type="transmembrane region" description="Helical" evidence="7">
    <location>
        <begin position="7"/>
        <end position="28"/>
    </location>
</feature>
<dbReference type="GO" id="GO:0030234">
    <property type="term" value="F:enzyme regulator activity"/>
    <property type="evidence" value="ECO:0007669"/>
    <property type="project" value="UniProtKB-UniRule"/>
</dbReference>
<evidence type="ECO:0000313" key="8">
    <source>
        <dbReference type="EMBL" id="WFD01898.1"/>
    </source>
</evidence>
<dbReference type="Proteomes" id="UP001214603">
    <property type="component" value="Chromosome 1"/>
</dbReference>
<organism evidence="8 9">
    <name type="scientific">Malassezia obtusa</name>
    <dbReference type="NCBI Taxonomy" id="76774"/>
    <lineage>
        <taxon>Eukaryota</taxon>
        <taxon>Fungi</taxon>
        <taxon>Dikarya</taxon>
        <taxon>Basidiomycota</taxon>
        <taxon>Ustilaginomycotina</taxon>
        <taxon>Malasseziomycetes</taxon>
        <taxon>Malasseziales</taxon>
        <taxon>Malasseziaceae</taxon>
        <taxon>Malassezia</taxon>
    </lineage>
</organism>
<dbReference type="GO" id="GO:0180047">
    <property type="term" value="P:dolichol phosphate mannose biosynthetic process"/>
    <property type="evidence" value="ECO:0007669"/>
    <property type="project" value="InterPro"/>
</dbReference>
<evidence type="ECO:0000256" key="1">
    <source>
        <dbReference type="ARBA" id="ARBA00004477"/>
    </source>
</evidence>
<dbReference type="AlphaFoldDB" id="A0AAF0DWL5"/>
<dbReference type="PANTHER" id="PTHR15039">
    <property type="entry name" value="DOLICHOL PHOSPHATE-MANNOSE BIOSYNTHESIS REGULATORY PROTEIN"/>
    <property type="match status" value="1"/>
</dbReference>
<evidence type="ECO:0000256" key="6">
    <source>
        <dbReference type="ARBA" id="ARBA00023136"/>
    </source>
</evidence>
<proteinExistence type="inferred from homology"/>
<evidence type="ECO:0000256" key="7">
    <source>
        <dbReference type="RuleBase" id="RU365084"/>
    </source>
</evidence>
<comment type="pathway">
    <text evidence="7">Protein modification; protein glycosylation.</text>
</comment>
<feature type="transmembrane region" description="Helical" evidence="7">
    <location>
        <begin position="48"/>
        <end position="72"/>
    </location>
</feature>
<evidence type="ECO:0000313" key="9">
    <source>
        <dbReference type="Proteomes" id="UP001214603"/>
    </source>
</evidence>
<comment type="subunit">
    <text evidence="7">Component of the dolichol-phosphate mannose (DPM) synthase complex.</text>
</comment>
<dbReference type="InterPro" id="IPR009914">
    <property type="entry name" value="DPM2"/>
</dbReference>
<sequence>MAFSDRIIGGAFLAVATFVFVYYTLWALVTPFFPADASIQGYFPPRVWAVRLPAILLVLGLSFIGAFIASVVRKQAIARKEKEARKGA</sequence>
<protein>
    <recommendedName>
        <fullName evidence="7">Dolichol phosphate-mannose biosynthesis regulatory protein</fullName>
    </recommendedName>
</protein>
<comment type="similarity">
    <text evidence="2 7">Belongs to the DPM2 family.</text>
</comment>
<name>A0AAF0DWL5_9BASI</name>
<gene>
    <name evidence="8" type="primary">dpm2</name>
    <name evidence="8" type="ORF">MOBT1_000578</name>
</gene>